<dbReference type="EMBL" id="PHNJ01000017">
    <property type="protein sequence ID" value="TYL36521.1"/>
    <property type="molecule type" value="Genomic_DNA"/>
</dbReference>
<evidence type="ECO:0000313" key="3">
    <source>
        <dbReference type="Proteomes" id="UP000766904"/>
    </source>
</evidence>
<keyword evidence="3" id="KW-1185">Reference proteome</keyword>
<proteinExistence type="predicted"/>
<feature type="compositionally biased region" description="Polar residues" evidence="1">
    <location>
        <begin position="69"/>
        <end position="78"/>
    </location>
</feature>
<sequence length="91" mass="9814">MVVLAVVATADSAGTARAKRCLHDRPQNETHLDSLDAVGVIERPPSSQSRRRDTGQELFRDAVEPSPETPSDGSSRVSFDQRKRAPSATGL</sequence>
<gene>
    <name evidence="2" type="ORF">CV102_22120</name>
</gene>
<evidence type="ECO:0000256" key="1">
    <source>
        <dbReference type="SAM" id="MobiDB-lite"/>
    </source>
</evidence>
<protein>
    <submittedName>
        <fullName evidence="2">Uncharacterized protein</fullName>
    </submittedName>
</protein>
<evidence type="ECO:0000313" key="2">
    <source>
        <dbReference type="EMBL" id="TYL36521.1"/>
    </source>
</evidence>
<dbReference type="Proteomes" id="UP000766904">
    <property type="component" value="Unassembled WGS sequence"/>
</dbReference>
<organism evidence="2 3">
    <name type="scientific">Natronococcus pandeyae</name>
    <dbReference type="NCBI Taxonomy" id="2055836"/>
    <lineage>
        <taxon>Archaea</taxon>
        <taxon>Methanobacteriati</taxon>
        <taxon>Methanobacteriota</taxon>
        <taxon>Stenosarchaea group</taxon>
        <taxon>Halobacteria</taxon>
        <taxon>Halobacteriales</taxon>
        <taxon>Natrialbaceae</taxon>
        <taxon>Natronococcus</taxon>
    </lineage>
</organism>
<name>A0A8J8PX74_9EURY</name>
<feature type="compositionally biased region" description="Basic and acidic residues" evidence="1">
    <location>
        <begin position="50"/>
        <end position="63"/>
    </location>
</feature>
<reference evidence="2" key="1">
    <citation type="submission" date="2017-11" db="EMBL/GenBank/DDBJ databases">
        <authorList>
            <person name="Kajale S.C."/>
            <person name="Sharma A."/>
        </authorList>
    </citation>
    <scope>NUCLEOTIDE SEQUENCE</scope>
    <source>
        <strain evidence="2">LS1_42</strain>
    </source>
</reference>
<dbReference type="AlphaFoldDB" id="A0A8J8PX74"/>
<feature type="region of interest" description="Disordered" evidence="1">
    <location>
        <begin position="12"/>
        <end position="91"/>
    </location>
</feature>
<feature type="compositionally biased region" description="Basic and acidic residues" evidence="1">
    <location>
        <begin position="21"/>
        <end position="34"/>
    </location>
</feature>
<dbReference type="RefSeq" id="WP_222863724.1">
    <property type="nucleotide sequence ID" value="NZ_PHNJ01000017.1"/>
</dbReference>
<comment type="caution">
    <text evidence="2">The sequence shown here is derived from an EMBL/GenBank/DDBJ whole genome shotgun (WGS) entry which is preliminary data.</text>
</comment>
<accession>A0A8J8PX74</accession>